<dbReference type="Proteomes" id="UP000515163">
    <property type="component" value="Unplaced"/>
</dbReference>
<dbReference type="OrthoDB" id="47007at2759"/>
<sequence length="335" mass="37201">MVFLYVLLAIPVILLVLIFLSDCDFTLKFCEKFGASPKSQFYGRVAWITGASSGIGENLAYELVKCGCKLVLSARRMEELERVKRKCGEIAQPLYPSYNIDQDILVLPMDVTEFEKHEEHTDTVLNHFHKIDILVNNSGRSQRGLVIDTPGIAVEEAMLKLNTLAVISLTKAVLPHMVKRKSGHIVVTSSAAGKVGAPMSASYCATKFALQGYFSGLRLEIFDSNINVTLVCPGPISTNIRGNAFTEDVNVKVKDKTEPATGDKRMDASKCAHLIVVGMANKLDELWISPNPVLFFLYANQYIPSVTTWVAKRLGLKQIQKMREMSDIKPKEKKT</sequence>
<dbReference type="AlphaFoldDB" id="A0A6P8J2H5"/>
<dbReference type="InParanoid" id="A0A6P8J2H5"/>
<dbReference type="InterPro" id="IPR036291">
    <property type="entry name" value="NAD(P)-bd_dom_sf"/>
</dbReference>
<evidence type="ECO:0000313" key="2">
    <source>
        <dbReference type="Proteomes" id="UP000515163"/>
    </source>
</evidence>
<protein>
    <submittedName>
        <fullName evidence="3">Dehydrogenase/reductase SDR family member 7-like</fullName>
    </submittedName>
</protein>
<dbReference type="GeneID" id="116306361"/>
<gene>
    <name evidence="3" type="primary">LOC116306361</name>
</gene>
<dbReference type="InterPro" id="IPR002347">
    <property type="entry name" value="SDR_fam"/>
</dbReference>
<organism evidence="2 3">
    <name type="scientific">Actinia tenebrosa</name>
    <name type="common">Australian red waratah sea anemone</name>
    <dbReference type="NCBI Taxonomy" id="6105"/>
    <lineage>
        <taxon>Eukaryota</taxon>
        <taxon>Metazoa</taxon>
        <taxon>Cnidaria</taxon>
        <taxon>Anthozoa</taxon>
        <taxon>Hexacorallia</taxon>
        <taxon>Actiniaria</taxon>
        <taxon>Actiniidae</taxon>
        <taxon>Actinia</taxon>
    </lineage>
</organism>
<accession>A0A6P8J2H5</accession>
<keyword evidence="2" id="KW-1185">Reference proteome</keyword>
<proteinExistence type="predicted"/>
<dbReference type="InterPro" id="IPR053011">
    <property type="entry name" value="SDR_family_member_7"/>
</dbReference>
<dbReference type="RefSeq" id="XP_031572268.1">
    <property type="nucleotide sequence ID" value="XM_031716408.1"/>
</dbReference>
<dbReference type="KEGG" id="aten:116306361"/>
<reference evidence="3" key="1">
    <citation type="submission" date="2025-08" db="UniProtKB">
        <authorList>
            <consortium name="RefSeq"/>
        </authorList>
    </citation>
    <scope>IDENTIFICATION</scope>
    <source>
        <tissue evidence="3">Tentacle</tissue>
    </source>
</reference>
<dbReference type="PROSITE" id="PS00061">
    <property type="entry name" value="ADH_SHORT"/>
    <property type="match status" value="1"/>
</dbReference>
<dbReference type="FunCoup" id="A0A6P8J2H5">
    <property type="interactions" value="793"/>
</dbReference>
<dbReference type="PANTHER" id="PTHR44269">
    <property type="entry name" value="DEHYDROGENASE/REDUCTASE SDR FAMILY MEMBER 7-RELATED"/>
    <property type="match status" value="1"/>
</dbReference>
<dbReference type="SUPFAM" id="SSF51735">
    <property type="entry name" value="NAD(P)-binding Rossmann-fold domains"/>
    <property type="match status" value="1"/>
</dbReference>
<dbReference type="Gene3D" id="3.40.50.720">
    <property type="entry name" value="NAD(P)-binding Rossmann-like Domain"/>
    <property type="match status" value="1"/>
</dbReference>
<dbReference type="PRINTS" id="PR00081">
    <property type="entry name" value="GDHRDH"/>
</dbReference>
<dbReference type="Pfam" id="PF00106">
    <property type="entry name" value="adh_short"/>
    <property type="match status" value="1"/>
</dbReference>
<dbReference type="PANTHER" id="PTHR44269:SF2">
    <property type="entry name" value="DEHYDROGENASE_REDUCTASE SDR FAMILY MEMBER 7"/>
    <property type="match status" value="1"/>
</dbReference>
<name>A0A6P8J2H5_ACTTE</name>
<dbReference type="InterPro" id="IPR020904">
    <property type="entry name" value="Sc_DH/Rdtase_CS"/>
</dbReference>
<evidence type="ECO:0000256" key="1">
    <source>
        <dbReference type="ARBA" id="ARBA00023002"/>
    </source>
</evidence>
<keyword evidence="1" id="KW-0560">Oxidoreductase</keyword>
<evidence type="ECO:0000313" key="3">
    <source>
        <dbReference type="RefSeq" id="XP_031572268.1"/>
    </source>
</evidence>
<dbReference type="GO" id="GO:0016491">
    <property type="term" value="F:oxidoreductase activity"/>
    <property type="evidence" value="ECO:0007669"/>
    <property type="project" value="UniProtKB-KW"/>
</dbReference>